<dbReference type="EMBL" id="MT774391">
    <property type="protein sequence ID" value="QOR59613.1"/>
    <property type="molecule type" value="Genomic_DNA"/>
</dbReference>
<keyword evidence="4" id="KW-0540">Nuclease</keyword>
<dbReference type="InterPro" id="IPR036388">
    <property type="entry name" value="WH-like_DNA-bd_sf"/>
</dbReference>
<dbReference type="SUPFAM" id="SSF82771">
    <property type="entry name" value="GIY-YIG endonuclease"/>
    <property type="match status" value="1"/>
</dbReference>
<dbReference type="Pfam" id="PF22083">
    <property type="entry name" value="I-HmuI_NUMOD-like"/>
    <property type="match status" value="1"/>
</dbReference>
<evidence type="ECO:0000256" key="1">
    <source>
        <dbReference type="ARBA" id="ARBA00001946"/>
    </source>
</evidence>
<evidence type="ECO:0000313" key="4">
    <source>
        <dbReference type="EMBL" id="QOR59613.1"/>
    </source>
</evidence>
<dbReference type="InterPro" id="IPR010896">
    <property type="entry name" value="NUMOD1"/>
</dbReference>
<dbReference type="InterPro" id="IPR035901">
    <property type="entry name" value="GIY-YIG_endonuc_sf"/>
</dbReference>
<dbReference type="GO" id="GO:0004519">
    <property type="term" value="F:endonuclease activity"/>
    <property type="evidence" value="ECO:0007669"/>
    <property type="project" value="UniProtKB-KW"/>
</dbReference>
<feature type="domain" description="GIY-YIG" evidence="3">
    <location>
        <begin position="3"/>
        <end position="89"/>
    </location>
</feature>
<dbReference type="InterPro" id="IPR000305">
    <property type="entry name" value="GIY-YIG_endonuc"/>
</dbReference>
<name>A0A7M1RYV2_9CAUD</name>
<evidence type="ECO:0000259" key="3">
    <source>
        <dbReference type="PROSITE" id="PS50164"/>
    </source>
</evidence>
<sequence>MELKFIVYEHVNLFNNKRYIGITSQIPEVRWQRGGGYRENTIFFRAIKKYGWDNFEHNILYEGLSNREALEIESTLIKKYKSLGVSYNISDGYEELGISKRIPIIVYDTGGNYVGAYISIHKASIELGIPETNITMALSNKYNITQAKGYVFLKEGDNILDKLDKVNKRHSSARRPVIQLTKNGQILAEFDSVSDAANSLGCGTGSISNCLKGRYKTAAGYKWRYKV</sequence>
<dbReference type="Pfam" id="PF07453">
    <property type="entry name" value="NUMOD1"/>
    <property type="match status" value="1"/>
</dbReference>
<dbReference type="SMART" id="SM00465">
    <property type="entry name" value="GIYc"/>
    <property type="match status" value="1"/>
</dbReference>
<dbReference type="GeneID" id="65130220"/>
<protein>
    <submittedName>
        <fullName evidence="4">Endonuclease</fullName>
    </submittedName>
</protein>
<dbReference type="Proteomes" id="UP000594161">
    <property type="component" value="Segment"/>
</dbReference>
<reference evidence="4 5" key="1">
    <citation type="submission" date="2020-07" db="EMBL/GenBank/DDBJ databases">
        <title>Taxonomic proposal: Crassvirales, a new order of highly abundant and diverse bacterial viruses.</title>
        <authorList>
            <person name="Shkoporov A.N."/>
            <person name="Stockdale S.R."/>
            <person name="Guerin E."/>
            <person name="Ross R.P."/>
            <person name="Hill C."/>
        </authorList>
    </citation>
    <scope>NUCLEOTIDE SEQUENCE [LARGE SCALE GENOMIC DNA]</scope>
</reference>
<dbReference type="Pfam" id="PF01541">
    <property type="entry name" value="GIY-YIG"/>
    <property type="match status" value="1"/>
</dbReference>
<dbReference type="Gene3D" id="1.10.10.10">
    <property type="entry name" value="Winged helix-like DNA-binding domain superfamily/Winged helix DNA-binding domain"/>
    <property type="match status" value="2"/>
</dbReference>
<dbReference type="CDD" id="cd10443">
    <property type="entry name" value="GIY-YIG_HE_Tlr8p_PBC-V_like"/>
    <property type="match status" value="1"/>
</dbReference>
<keyword evidence="4" id="KW-0378">Hydrolase</keyword>
<dbReference type="SMART" id="SM00497">
    <property type="entry name" value="IENR1"/>
    <property type="match status" value="2"/>
</dbReference>
<dbReference type="SUPFAM" id="SSF64496">
    <property type="entry name" value="DNA-binding domain of intron-encoded endonucleases"/>
    <property type="match status" value="1"/>
</dbReference>
<proteinExistence type="predicted"/>
<evidence type="ECO:0000313" key="5">
    <source>
        <dbReference type="Proteomes" id="UP000594161"/>
    </source>
</evidence>
<dbReference type="PROSITE" id="PS50164">
    <property type="entry name" value="GIY_YIG"/>
    <property type="match status" value="1"/>
</dbReference>
<dbReference type="RefSeq" id="YP_010111771.1">
    <property type="nucleotide sequence ID" value="NC_055884.1"/>
</dbReference>
<organism evidence="4 5">
    <name type="scientific">uncultured phage cr126_1</name>
    <dbReference type="NCBI Taxonomy" id="2772075"/>
    <lineage>
        <taxon>Viruses</taxon>
        <taxon>Duplodnaviria</taxon>
        <taxon>Heunggongvirae</taxon>
        <taxon>Uroviricota</taxon>
        <taxon>Caudoviricetes</taxon>
        <taxon>Crassvirales</taxon>
        <taxon>Steigviridae</taxon>
        <taxon>Asinivirinae</taxon>
        <taxon>Kolpuevirus</taxon>
        <taxon>Kolpuevirus hominis</taxon>
    </lineage>
</organism>
<dbReference type="Gene3D" id="3.40.1440.10">
    <property type="entry name" value="GIY-YIG endonuclease"/>
    <property type="match status" value="1"/>
</dbReference>
<evidence type="ECO:0000256" key="2">
    <source>
        <dbReference type="ARBA" id="ARBA00022842"/>
    </source>
</evidence>
<dbReference type="KEGG" id="vg:65130220"/>
<keyword evidence="4" id="KW-0255">Endonuclease</keyword>
<keyword evidence="5" id="KW-1185">Reference proteome</keyword>
<dbReference type="InterPro" id="IPR054307">
    <property type="entry name" value="I-HmuI_NUMOD-like"/>
</dbReference>
<dbReference type="InterPro" id="IPR003647">
    <property type="entry name" value="Intron_nuc_1_rpt"/>
</dbReference>
<comment type="cofactor">
    <cofactor evidence="1">
        <name>Mg(2+)</name>
        <dbReference type="ChEBI" id="CHEBI:18420"/>
    </cofactor>
</comment>
<keyword evidence="2" id="KW-0460">Magnesium</keyword>
<accession>A0A7M1RYV2</accession>